<organism evidence="2 3">
    <name type="scientific">Lottia gigantea</name>
    <name type="common">Giant owl limpet</name>
    <dbReference type="NCBI Taxonomy" id="225164"/>
    <lineage>
        <taxon>Eukaryota</taxon>
        <taxon>Metazoa</taxon>
        <taxon>Spiralia</taxon>
        <taxon>Lophotrochozoa</taxon>
        <taxon>Mollusca</taxon>
        <taxon>Gastropoda</taxon>
        <taxon>Patellogastropoda</taxon>
        <taxon>Lottioidea</taxon>
        <taxon>Lottiidae</taxon>
        <taxon>Lottia</taxon>
    </lineage>
</organism>
<feature type="compositionally biased region" description="Pro residues" evidence="1">
    <location>
        <begin position="84"/>
        <end position="100"/>
    </location>
</feature>
<dbReference type="RefSeq" id="XP_009060827.1">
    <property type="nucleotide sequence ID" value="XM_009062579.1"/>
</dbReference>
<dbReference type="OrthoDB" id="9970481at2759"/>
<dbReference type="EMBL" id="KB202685">
    <property type="protein sequence ID" value="ESO88417.1"/>
    <property type="molecule type" value="Genomic_DNA"/>
</dbReference>
<evidence type="ECO:0000313" key="2">
    <source>
        <dbReference type="EMBL" id="ESO88417.1"/>
    </source>
</evidence>
<feature type="compositionally biased region" description="Basic residues" evidence="1">
    <location>
        <begin position="131"/>
        <end position="150"/>
    </location>
</feature>
<dbReference type="OMA" id="GRANQCK"/>
<keyword evidence="3" id="KW-1185">Reference proteome</keyword>
<dbReference type="HOGENOM" id="CLU_799948_0_0_1"/>
<sequence length="347" mass="38891">MMTIYLPYRPMRVIGCEHCSLTNNKHIYTYCNKSCDIAVAIVAVFTSTVYGKGYGFPPPAIDPLPLKDIEWDDPPSDPQGPQNPGFPPSLPQFPDPPSLPQDPAWVGQPNTNPFPVEPQDPSWANPGRGKGPGRRQRKPKRPRKPKRKNGNKCQRLANRGSCRYYKCFEKIEPTCLNQGEFFIQDLESFCQNSQIALRGKQFSKQGRKYIKKVRKCQTKQLLGFEKSQSCESINDKALVALFGGDAVRISSQDCYWQSQQFCDIICNPKDNQALVQVVFNDDDGDGFDDEQIALAEHFQNLSNFCSEFAQGVFQENFINQCPPGTLNDPPQAPTPVPAMMMRGGAGD</sequence>
<protein>
    <submittedName>
        <fullName evidence="2">Uncharacterized protein</fullName>
    </submittedName>
</protein>
<gene>
    <name evidence="2" type="ORF">LOTGIDRAFT_234505</name>
</gene>
<evidence type="ECO:0000313" key="3">
    <source>
        <dbReference type="Proteomes" id="UP000030746"/>
    </source>
</evidence>
<dbReference type="CTD" id="20249558"/>
<dbReference type="AlphaFoldDB" id="V3ZVP9"/>
<reference evidence="2 3" key="1">
    <citation type="journal article" date="2013" name="Nature">
        <title>Insights into bilaterian evolution from three spiralian genomes.</title>
        <authorList>
            <person name="Simakov O."/>
            <person name="Marletaz F."/>
            <person name="Cho S.J."/>
            <person name="Edsinger-Gonzales E."/>
            <person name="Havlak P."/>
            <person name="Hellsten U."/>
            <person name="Kuo D.H."/>
            <person name="Larsson T."/>
            <person name="Lv J."/>
            <person name="Arendt D."/>
            <person name="Savage R."/>
            <person name="Osoegawa K."/>
            <person name="de Jong P."/>
            <person name="Grimwood J."/>
            <person name="Chapman J.A."/>
            <person name="Shapiro H."/>
            <person name="Aerts A."/>
            <person name="Otillar R.P."/>
            <person name="Terry A.Y."/>
            <person name="Boore J.L."/>
            <person name="Grigoriev I.V."/>
            <person name="Lindberg D.R."/>
            <person name="Seaver E.C."/>
            <person name="Weisblat D.A."/>
            <person name="Putnam N.H."/>
            <person name="Rokhsar D.S."/>
        </authorList>
    </citation>
    <scope>NUCLEOTIDE SEQUENCE [LARGE SCALE GENOMIC DNA]</scope>
</reference>
<dbReference type="GeneID" id="20249558"/>
<proteinExistence type="predicted"/>
<accession>V3ZVP9</accession>
<feature type="region of interest" description="Disordered" evidence="1">
    <location>
        <begin position="65"/>
        <end position="153"/>
    </location>
</feature>
<dbReference type="KEGG" id="lgi:LOTGIDRAFT_234505"/>
<evidence type="ECO:0000256" key="1">
    <source>
        <dbReference type="SAM" id="MobiDB-lite"/>
    </source>
</evidence>
<dbReference type="Proteomes" id="UP000030746">
    <property type="component" value="Unassembled WGS sequence"/>
</dbReference>
<name>V3ZVP9_LOTGI</name>